<feature type="domain" description="Carboxylesterase type B" evidence="6">
    <location>
        <begin position="167"/>
        <end position="400"/>
    </location>
</feature>
<evidence type="ECO:0000256" key="1">
    <source>
        <dbReference type="ARBA" id="ARBA00005964"/>
    </source>
</evidence>
<evidence type="ECO:0000256" key="2">
    <source>
        <dbReference type="ARBA" id="ARBA00022487"/>
    </source>
</evidence>
<evidence type="ECO:0000256" key="5">
    <source>
        <dbReference type="RuleBase" id="RU361235"/>
    </source>
</evidence>
<comment type="similarity">
    <text evidence="1 5">Belongs to the type-B carboxylesterase/lipase family.</text>
</comment>
<proteinExistence type="inferred from homology"/>
<comment type="caution">
    <text evidence="7">The sequence shown here is derived from an EMBL/GenBank/DDBJ whole genome shotgun (WGS) entry which is preliminary data.</text>
</comment>
<dbReference type="PANTHER" id="PTHR43142:SF1">
    <property type="entry name" value="CARBOXYLIC ESTER HYDROLASE"/>
    <property type="match status" value="1"/>
</dbReference>
<dbReference type="InterPro" id="IPR019826">
    <property type="entry name" value="Carboxylesterase_B_AS"/>
</dbReference>
<gene>
    <name evidence="7" type="ORF">ANN_13641</name>
</gene>
<evidence type="ECO:0000313" key="7">
    <source>
        <dbReference type="EMBL" id="KAJ4446939.1"/>
    </source>
</evidence>
<evidence type="ECO:0000313" key="8">
    <source>
        <dbReference type="Proteomes" id="UP001148838"/>
    </source>
</evidence>
<dbReference type="PROSITE" id="PS00122">
    <property type="entry name" value="CARBOXYLESTERASE_B_1"/>
    <property type="match status" value="1"/>
</dbReference>
<sequence>MAILILWRRKAVGRESPLSADKYLPISEANNFASEHHGPIDSTAKTTKLYLSRRTRYLLRLIVTADAAADPRPTREVSKLLDVMFWSYGGSWVSGSGNTDFYGPQYLLDKDVMLVTINYRLGIQGVQSMVELLANCVRITNDKYCKVYGATKNAFHLAMCDKVLGKRCFLSTEDEACPGNNGLKDHVAALRWVRDNIAAFGGNPDSVTIFGQSSGGVGVHYLMLSPASRGLFHRAISQSGVAISTWVLAPRGQSRRLAGQVAALFNCTTESSSELVACLREQDAYKLYSSSEGLTENNQSSVSFLSVVEPESKEAIITEEPFKILVSGTAELVPWMTGVTSNEGCLLTSFFSGVEWSQIRNDLVWMINEIAEDPQDSAQRSIITKTFEEFYYKNVSTPSESALATVKRDGAPVHFSVDARGQLTVDYQNIGLDEQDLLPLMHSFLIFIFIYNGFMCQQFLSDILFNIRTDTAVKLHSRRRAKVYYYEFDYLGSHSFNSLFFGPANCPGATHLDDIIYLFPQNSSFPNSTLTASDERMVDLMVTWWTNFARTGNPTRTWKPVSSPDIVEYARLDAEGVHMGHGLFKEQVEVWNSLPVKSNIDILKSRYLTAVFLKLFRCGDHFLKSEQFRGPPYS</sequence>
<dbReference type="InterPro" id="IPR029058">
    <property type="entry name" value="AB_hydrolase_fold"/>
</dbReference>
<keyword evidence="4" id="KW-0325">Glycoprotein</keyword>
<evidence type="ECO:0000256" key="3">
    <source>
        <dbReference type="ARBA" id="ARBA00022801"/>
    </source>
</evidence>
<organism evidence="7 8">
    <name type="scientific">Periplaneta americana</name>
    <name type="common">American cockroach</name>
    <name type="synonym">Blatta americana</name>
    <dbReference type="NCBI Taxonomy" id="6978"/>
    <lineage>
        <taxon>Eukaryota</taxon>
        <taxon>Metazoa</taxon>
        <taxon>Ecdysozoa</taxon>
        <taxon>Arthropoda</taxon>
        <taxon>Hexapoda</taxon>
        <taxon>Insecta</taxon>
        <taxon>Pterygota</taxon>
        <taxon>Neoptera</taxon>
        <taxon>Polyneoptera</taxon>
        <taxon>Dictyoptera</taxon>
        <taxon>Blattodea</taxon>
        <taxon>Blattoidea</taxon>
        <taxon>Blattidae</taxon>
        <taxon>Blattinae</taxon>
        <taxon>Periplaneta</taxon>
    </lineage>
</organism>
<keyword evidence="8" id="KW-1185">Reference proteome</keyword>
<dbReference type="Gene3D" id="3.40.50.1820">
    <property type="entry name" value="alpha/beta hydrolase"/>
    <property type="match status" value="1"/>
</dbReference>
<name>A0ABQ8TKF2_PERAM</name>
<feature type="domain" description="Carboxylesterase type B" evidence="6">
    <location>
        <begin position="71"/>
        <end position="125"/>
    </location>
</feature>
<feature type="domain" description="Carboxylesterase type B" evidence="6">
    <location>
        <begin position="456"/>
        <end position="591"/>
    </location>
</feature>
<dbReference type="Proteomes" id="UP001148838">
    <property type="component" value="Unassembled WGS sequence"/>
</dbReference>
<dbReference type="EMBL" id="JAJSOF020000009">
    <property type="protein sequence ID" value="KAJ4446939.1"/>
    <property type="molecule type" value="Genomic_DNA"/>
</dbReference>
<accession>A0ABQ8TKF2</accession>
<reference evidence="7 8" key="1">
    <citation type="journal article" date="2022" name="Allergy">
        <title>Genome assembly and annotation of Periplaneta americana reveal a comprehensive cockroach allergen profile.</title>
        <authorList>
            <person name="Wang L."/>
            <person name="Xiong Q."/>
            <person name="Saelim N."/>
            <person name="Wang L."/>
            <person name="Nong W."/>
            <person name="Wan A.T."/>
            <person name="Shi M."/>
            <person name="Liu X."/>
            <person name="Cao Q."/>
            <person name="Hui J.H.L."/>
            <person name="Sookrung N."/>
            <person name="Leung T.F."/>
            <person name="Tungtrongchitr A."/>
            <person name="Tsui S.K.W."/>
        </authorList>
    </citation>
    <scope>NUCLEOTIDE SEQUENCE [LARGE SCALE GENOMIC DNA]</scope>
    <source>
        <strain evidence="7">PWHHKU_190912</strain>
    </source>
</reference>
<dbReference type="SUPFAM" id="SSF53474">
    <property type="entry name" value="alpha/beta-Hydrolases"/>
    <property type="match status" value="1"/>
</dbReference>
<keyword evidence="3 5" id="KW-0378">Hydrolase</keyword>
<dbReference type="InterPro" id="IPR002018">
    <property type="entry name" value="CarbesteraseB"/>
</dbReference>
<evidence type="ECO:0000256" key="4">
    <source>
        <dbReference type="ARBA" id="ARBA00023180"/>
    </source>
</evidence>
<dbReference type="Pfam" id="PF00135">
    <property type="entry name" value="COesterase"/>
    <property type="match status" value="3"/>
</dbReference>
<evidence type="ECO:0000259" key="6">
    <source>
        <dbReference type="Pfam" id="PF00135"/>
    </source>
</evidence>
<dbReference type="EC" id="3.1.1.-" evidence="5"/>
<dbReference type="PANTHER" id="PTHR43142">
    <property type="entry name" value="CARBOXYLIC ESTER HYDROLASE"/>
    <property type="match status" value="1"/>
</dbReference>
<keyword evidence="2" id="KW-0719">Serine esterase</keyword>
<protein>
    <recommendedName>
        <fullName evidence="5">Carboxylic ester hydrolase</fullName>
        <ecNumber evidence="5">3.1.1.-</ecNumber>
    </recommendedName>
</protein>